<accession>A0A4R2NV59</accession>
<evidence type="ECO:0000259" key="12">
    <source>
        <dbReference type="PROSITE" id="PS52015"/>
    </source>
</evidence>
<evidence type="ECO:0000256" key="6">
    <source>
        <dbReference type="ARBA" id="ARBA00022692"/>
    </source>
</evidence>
<evidence type="ECO:0000256" key="2">
    <source>
        <dbReference type="ARBA" id="ARBA00006555"/>
    </source>
</evidence>
<feature type="domain" description="TonB C-terminal" evidence="12">
    <location>
        <begin position="229"/>
        <end position="321"/>
    </location>
</feature>
<feature type="compositionally biased region" description="Low complexity" evidence="10">
    <location>
        <begin position="119"/>
        <end position="132"/>
    </location>
</feature>
<dbReference type="RefSeq" id="WP_132601478.1">
    <property type="nucleotide sequence ID" value="NZ_SLXL01000003.1"/>
</dbReference>
<dbReference type="PROSITE" id="PS52015">
    <property type="entry name" value="TONB_CTD"/>
    <property type="match status" value="1"/>
</dbReference>
<dbReference type="InterPro" id="IPR051045">
    <property type="entry name" value="TonB-dependent_transducer"/>
</dbReference>
<organism evidence="13 14">
    <name type="scientific">Rhodovulum adriaticum</name>
    <name type="common">Rhodopseudomonas adriatica</name>
    <dbReference type="NCBI Taxonomy" id="35804"/>
    <lineage>
        <taxon>Bacteria</taxon>
        <taxon>Pseudomonadati</taxon>
        <taxon>Pseudomonadota</taxon>
        <taxon>Alphaproteobacteria</taxon>
        <taxon>Rhodobacterales</taxon>
        <taxon>Paracoccaceae</taxon>
        <taxon>Rhodovulum</taxon>
    </lineage>
</organism>
<evidence type="ECO:0000256" key="3">
    <source>
        <dbReference type="ARBA" id="ARBA00022448"/>
    </source>
</evidence>
<dbReference type="Pfam" id="PF13103">
    <property type="entry name" value="TonB_2"/>
    <property type="match status" value="1"/>
</dbReference>
<feature type="region of interest" description="Disordered" evidence="10">
    <location>
        <begin position="62"/>
        <end position="227"/>
    </location>
</feature>
<feature type="signal peptide" evidence="11">
    <location>
        <begin position="1"/>
        <end position="20"/>
    </location>
</feature>
<dbReference type="AlphaFoldDB" id="A0A4R2NV59"/>
<keyword evidence="14" id="KW-1185">Reference proteome</keyword>
<dbReference type="SUPFAM" id="SSF74653">
    <property type="entry name" value="TolA/TonB C-terminal domain"/>
    <property type="match status" value="1"/>
</dbReference>
<evidence type="ECO:0000256" key="1">
    <source>
        <dbReference type="ARBA" id="ARBA00004383"/>
    </source>
</evidence>
<keyword evidence="3" id="KW-0813">Transport</keyword>
<comment type="caution">
    <text evidence="13">The sequence shown here is derived from an EMBL/GenBank/DDBJ whole genome shotgun (WGS) entry which is preliminary data.</text>
</comment>
<evidence type="ECO:0000313" key="14">
    <source>
        <dbReference type="Proteomes" id="UP000295733"/>
    </source>
</evidence>
<dbReference type="GO" id="GO:0005886">
    <property type="term" value="C:plasma membrane"/>
    <property type="evidence" value="ECO:0007669"/>
    <property type="project" value="UniProtKB-SubCell"/>
</dbReference>
<feature type="chain" id="PRO_5020895913" evidence="11">
    <location>
        <begin position="21"/>
        <end position="321"/>
    </location>
</feature>
<feature type="compositionally biased region" description="Polar residues" evidence="10">
    <location>
        <begin position="214"/>
        <end position="227"/>
    </location>
</feature>
<evidence type="ECO:0000256" key="5">
    <source>
        <dbReference type="ARBA" id="ARBA00022519"/>
    </source>
</evidence>
<dbReference type="PANTHER" id="PTHR33446">
    <property type="entry name" value="PROTEIN TONB-RELATED"/>
    <property type="match status" value="1"/>
</dbReference>
<dbReference type="NCBIfam" id="TIGR01352">
    <property type="entry name" value="tonB_Cterm"/>
    <property type="match status" value="1"/>
</dbReference>
<keyword evidence="8" id="KW-1133">Transmembrane helix</keyword>
<reference evidence="13 14" key="1">
    <citation type="submission" date="2019-03" db="EMBL/GenBank/DDBJ databases">
        <title>Genomic Encyclopedia of Type Strains, Phase IV (KMG-IV): sequencing the most valuable type-strain genomes for metagenomic binning, comparative biology and taxonomic classification.</title>
        <authorList>
            <person name="Goeker M."/>
        </authorList>
    </citation>
    <scope>NUCLEOTIDE SEQUENCE [LARGE SCALE GENOMIC DNA]</scope>
    <source>
        <strain evidence="13 14">DSM 2781</strain>
    </source>
</reference>
<dbReference type="InterPro" id="IPR006260">
    <property type="entry name" value="TonB/TolA_C"/>
</dbReference>
<protein>
    <submittedName>
        <fullName evidence="13">Outer membrane transport energization protein TonB</fullName>
    </submittedName>
</protein>
<keyword evidence="11" id="KW-0732">Signal</keyword>
<comment type="similarity">
    <text evidence="2">Belongs to the TonB family.</text>
</comment>
<sequence length="321" mass="32640">MNRLADIALFVPLAAGLHVAAFTLAAGSLGGGTGAGGEGGEDLVTLAAAPPAMARIAQEWDTAPAPHSASPAPASPQADTAPTLPDSAPAPHTRAPLPAQPDRPEVTAPSLPAPPPAMAAPQLPRQMPALPAAPRPDRTAALVPPAPAPGRALPSRPPMPSPDTLPDAQAQTGAPLADSPRPVARPDPTPASTPQQARRAKGTAGAPVAGGQTGTVATPTLSPGQRQSLRAEWGARILARVTRQHHYPRGSRAEGRALVELVVAANGQLLSARLVRSAGDASLDRAALAAVRRAAPFPAAPRGLGRPRDSFTLPLNFERRR</sequence>
<keyword evidence="4" id="KW-1003">Cell membrane</keyword>
<feature type="compositionally biased region" description="Low complexity" evidence="10">
    <location>
        <begin position="62"/>
        <end position="83"/>
    </location>
</feature>
<dbReference type="Proteomes" id="UP000295733">
    <property type="component" value="Unassembled WGS sequence"/>
</dbReference>
<keyword evidence="6" id="KW-0812">Transmembrane</keyword>
<dbReference type="GO" id="GO:0015031">
    <property type="term" value="P:protein transport"/>
    <property type="evidence" value="ECO:0007669"/>
    <property type="project" value="UniProtKB-KW"/>
</dbReference>
<evidence type="ECO:0000256" key="9">
    <source>
        <dbReference type="ARBA" id="ARBA00023136"/>
    </source>
</evidence>
<evidence type="ECO:0000256" key="4">
    <source>
        <dbReference type="ARBA" id="ARBA00022475"/>
    </source>
</evidence>
<keyword evidence="9" id="KW-0472">Membrane</keyword>
<evidence type="ECO:0000256" key="8">
    <source>
        <dbReference type="ARBA" id="ARBA00022989"/>
    </source>
</evidence>
<evidence type="ECO:0000256" key="11">
    <source>
        <dbReference type="SAM" id="SignalP"/>
    </source>
</evidence>
<keyword evidence="7" id="KW-0653">Protein transport</keyword>
<evidence type="ECO:0000313" key="13">
    <source>
        <dbReference type="EMBL" id="TCP25448.1"/>
    </source>
</evidence>
<keyword evidence="5" id="KW-0997">Cell inner membrane</keyword>
<dbReference type="InterPro" id="IPR037682">
    <property type="entry name" value="TonB_C"/>
</dbReference>
<dbReference type="Gene3D" id="3.30.1150.10">
    <property type="match status" value="1"/>
</dbReference>
<proteinExistence type="inferred from homology"/>
<dbReference type="EMBL" id="SLXL01000003">
    <property type="protein sequence ID" value="TCP25448.1"/>
    <property type="molecule type" value="Genomic_DNA"/>
</dbReference>
<dbReference type="GO" id="GO:0055085">
    <property type="term" value="P:transmembrane transport"/>
    <property type="evidence" value="ECO:0007669"/>
    <property type="project" value="InterPro"/>
</dbReference>
<gene>
    <name evidence="13" type="ORF">EV656_103200</name>
</gene>
<name>A0A4R2NV59_RHOAD</name>
<comment type="subcellular location">
    <subcellularLocation>
        <location evidence="1">Cell inner membrane</location>
        <topology evidence="1">Single-pass membrane protein</topology>
        <orientation evidence="1">Periplasmic side</orientation>
    </subcellularLocation>
</comment>
<dbReference type="OrthoDB" id="7722272at2"/>
<evidence type="ECO:0000256" key="10">
    <source>
        <dbReference type="SAM" id="MobiDB-lite"/>
    </source>
</evidence>
<evidence type="ECO:0000256" key="7">
    <source>
        <dbReference type="ARBA" id="ARBA00022927"/>
    </source>
</evidence>